<evidence type="ECO:0000313" key="11">
    <source>
        <dbReference type="Proteomes" id="UP001161064"/>
    </source>
</evidence>
<dbReference type="NCBIfam" id="NF037955">
    <property type="entry name" value="mfs"/>
    <property type="match status" value="1"/>
</dbReference>
<evidence type="ECO:0000313" key="10">
    <source>
        <dbReference type="EMBL" id="GIU67375.1"/>
    </source>
</evidence>
<organism evidence="10 11">
    <name type="scientific">Candidatus Phycosocius spiralis</name>
    <dbReference type="NCBI Taxonomy" id="2815099"/>
    <lineage>
        <taxon>Bacteria</taxon>
        <taxon>Pseudomonadati</taxon>
        <taxon>Pseudomonadota</taxon>
        <taxon>Alphaproteobacteria</taxon>
        <taxon>Caulobacterales</taxon>
        <taxon>Caulobacterales incertae sedis</taxon>
        <taxon>Candidatus Phycosocius</taxon>
    </lineage>
</organism>
<dbReference type="EMBL" id="BPFZ01000009">
    <property type="protein sequence ID" value="GIU67375.1"/>
    <property type="molecule type" value="Genomic_DNA"/>
</dbReference>
<feature type="transmembrane region" description="Helical" evidence="8">
    <location>
        <begin position="306"/>
        <end position="327"/>
    </location>
</feature>
<evidence type="ECO:0000256" key="7">
    <source>
        <dbReference type="ARBA" id="ARBA00023136"/>
    </source>
</evidence>
<evidence type="ECO:0000256" key="3">
    <source>
        <dbReference type="ARBA" id="ARBA00022475"/>
    </source>
</evidence>
<dbReference type="InterPro" id="IPR036259">
    <property type="entry name" value="MFS_trans_sf"/>
</dbReference>
<feature type="transmembrane region" description="Helical" evidence="8">
    <location>
        <begin position="258"/>
        <end position="277"/>
    </location>
</feature>
<reference evidence="10" key="1">
    <citation type="submission" date="2021-05" db="EMBL/GenBank/DDBJ databases">
        <authorList>
            <person name="Tanabe Y."/>
        </authorList>
    </citation>
    <scope>NUCLEOTIDE SEQUENCE</scope>
    <source>
        <strain evidence="10">BOTRYCO-1</strain>
    </source>
</reference>
<evidence type="ECO:0000256" key="1">
    <source>
        <dbReference type="ARBA" id="ARBA00004429"/>
    </source>
</evidence>
<evidence type="ECO:0000256" key="6">
    <source>
        <dbReference type="ARBA" id="ARBA00022989"/>
    </source>
</evidence>
<evidence type="ECO:0000259" key="9">
    <source>
        <dbReference type="Pfam" id="PF12832"/>
    </source>
</evidence>
<keyword evidence="6 8" id="KW-1133">Transmembrane helix</keyword>
<dbReference type="SUPFAM" id="SSF103473">
    <property type="entry name" value="MFS general substrate transporter"/>
    <property type="match status" value="1"/>
</dbReference>
<dbReference type="Pfam" id="PF12832">
    <property type="entry name" value="MFS_1_like"/>
    <property type="match status" value="1"/>
</dbReference>
<dbReference type="PANTHER" id="PTHR23522:SF10">
    <property type="entry name" value="3-PHENYLPROPIONIC ACID TRANSPORTER-RELATED"/>
    <property type="match status" value="1"/>
</dbReference>
<feature type="transmembrane region" description="Helical" evidence="8">
    <location>
        <begin position="51"/>
        <end position="74"/>
    </location>
</feature>
<dbReference type="Proteomes" id="UP001161064">
    <property type="component" value="Unassembled WGS sequence"/>
</dbReference>
<dbReference type="PANTHER" id="PTHR23522">
    <property type="entry name" value="BLL5896 PROTEIN"/>
    <property type="match status" value="1"/>
</dbReference>
<feature type="transmembrane region" description="Helical" evidence="8">
    <location>
        <begin position="174"/>
        <end position="192"/>
    </location>
</feature>
<evidence type="ECO:0000256" key="5">
    <source>
        <dbReference type="ARBA" id="ARBA00022692"/>
    </source>
</evidence>
<dbReference type="InterPro" id="IPR026032">
    <property type="entry name" value="HcaT-like"/>
</dbReference>
<feature type="domain" description="Major facilitator superfamily associated" evidence="9">
    <location>
        <begin position="20"/>
        <end position="373"/>
    </location>
</feature>
<evidence type="ECO:0000256" key="8">
    <source>
        <dbReference type="SAM" id="Phobius"/>
    </source>
</evidence>
<feature type="transmembrane region" description="Helical" evidence="8">
    <location>
        <begin position="373"/>
        <end position="396"/>
    </location>
</feature>
<proteinExistence type="predicted"/>
<feature type="transmembrane region" description="Helical" evidence="8">
    <location>
        <begin position="148"/>
        <end position="168"/>
    </location>
</feature>
<protein>
    <submittedName>
        <fullName evidence="10">MFS transporter</fullName>
    </submittedName>
</protein>
<dbReference type="RefSeq" id="WP_284360252.1">
    <property type="nucleotide sequence ID" value="NZ_BPFZ01000009.1"/>
</dbReference>
<feature type="transmembrane region" description="Helical" evidence="8">
    <location>
        <begin position="109"/>
        <end position="127"/>
    </location>
</feature>
<dbReference type="PIRSF" id="PIRSF004925">
    <property type="entry name" value="HcaT"/>
    <property type="match status" value="1"/>
</dbReference>
<keyword evidence="3" id="KW-1003">Cell membrane</keyword>
<keyword evidence="2" id="KW-0813">Transport</keyword>
<comment type="subcellular location">
    <subcellularLocation>
        <location evidence="1">Cell inner membrane</location>
        <topology evidence="1">Multi-pass membrane protein</topology>
    </subcellularLocation>
</comment>
<evidence type="ECO:0000256" key="2">
    <source>
        <dbReference type="ARBA" id="ARBA00022448"/>
    </source>
</evidence>
<comment type="caution">
    <text evidence="10">The sequence shown here is derived from an EMBL/GenBank/DDBJ whole genome shotgun (WGS) entry which is preliminary data.</text>
</comment>
<gene>
    <name evidence="10" type="ORF">PsB1_1529</name>
</gene>
<accession>A0ABQ4PWK6</accession>
<dbReference type="Gene3D" id="1.20.1250.20">
    <property type="entry name" value="MFS general substrate transporter like domains"/>
    <property type="match status" value="2"/>
</dbReference>
<keyword evidence="11" id="KW-1185">Reference proteome</keyword>
<keyword evidence="5 8" id="KW-0812">Transmembrane</keyword>
<sequence length="404" mass="43386">MTLPFMGIAPYARTMPLIARMTLFMMLAHVSLGAILPYLPVWLATTKGLTGAQIGVILASSSFGRILVGPLAAAWAEGRSDRRTPLIVFSAATALGYLSLPFLGVFWPVALACFLAGVMFQCLFPFGEAGIMRVTAHSYRWPYARARAAASAAFVTANLGAGAVIQAFGVPAVYIWFAIACILTVASACWLTPEPIQKPNVRPMTTRLMENFGLLKRKRFLLAIIAASCIQAAHAFYYGFSSKLWLEQGFSGTQVGGLWATGVIMEIGFFALLAGRLNHFKPEALILWGGCASVVRWSVLALSPGLVITFIVQGLHALSFAATHMGFMHLIEDEIAVESRPSGQQLGSSLIMSPMMGVSSMAAGTFYDRFGAGGYWSGVFWALAGLVTLLTLLGFARPSLKRGH</sequence>
<keyword evidence="7 8" id="KW-0472">Membrane</keyword>
<dbReference type="InterPro" id="IPR024989">
    <property type="entry name" value="MFS_assoc_dom"/>
</dbReference>
<name>A0ABQ4PWK6_9PROT</name>
<feature type="transmembrane region" description="Helical" evidence="8">
    <location>
        <begin position="21"/>
        <end position="39"/>
    </location>
</feature>
<evidence type="ECO:0000256" key="4">
    <source>
        <dbReference type="ARBA" id="ARBA00022519"/>
    </source>
</evidence>
<feature type="transmembrane region" description="Helical" evidence="8">
    <location>
        <begin position="220"/>
        <end position="238"/>
    </location>
</feature>
<reference evidence="10" key="2">
    <citation type="journal article" date="2023" name="ISME Commun">
        <title>Characterization of a bloom-associated alphaproteobacterial lineage, 'Candidatus Phycosocius': insights into freshwater algal-bacterial interactions.</title>
        <authorList>
            <person name="Tanabe Y."/>
            <person name="Yamaguchi H."/>
            <person name="Yoshida M."/>
            <person name="Kai A."/>
            <person name="Okazaki Y."/>
        </authorList>
    </citation>
    <scope>NUCLEOTIDE SEQUENCE</scope>
    <source>
        <strain evidence="10">BOTRYCO-1</strain>
    </source>
</reference>
<keyword evidence="4" id="KW-0997">Cell inner membrane</keyword>